<feature type="chain" id="PRO_5038598911" evidence="9">
    <location>
        <begin position="28"/>
        <end position="595"/>
    </location>
</feature>
<dbReference type="Pfam" id="PF13517">
    <property type="entry name" value="FG-GAP_3"/>
    <property type="match status" value="1"/>
</dbReference>
<dbReference type="PROSITE" id="PS50240">
    <property type="entry name" value="TRYPSIN_DOM"/>
    <property type="match status" value="1"/>
</dbReference>
<evidence type="ECO:0000313" key="11">
    <source>
        <dbReference type="EMBL" id="KUL25578.1"/>
    </source>
</evidence>
<evidence type="ECO:0000256" key="2">
    <source>
        <dbReference type="ARBA" id="ARBA00022670"/>
    </source>
</evidence>
<dbReference type="PROSITE" id="PS00135">
    <property type="entry name" value="TRYPSIN_SER"/>
    <property type="match status" value="1"/>
</dbReference>
<dbReference type="Gene3D" id="2.40.10.10">
    <property type="entry name" value="Trypsin-like serine proteases"/>
    <property type="match status" value="1"/>
</dbReference>
<keyword evidence="4 7" id="KW-0378">Hydrolase</keyword>
<dbReference type="PANTHER" id="PTHR24276:SF98">
    <property type="entry name" value="FI18310P1-RELATED"/>
    <property type="match status" value="1"/>
</dbReference>
<evidence type="ECO:0000256" key="4">
    <source>
        <dbReference type="ARBA" id="ARBA00022801"/>
    </source>
</evidence>
<organism evidence="11 12">
    <name type="scientific">Streptomyces regalis</name>
    <dbReference type="NCBI Taxonomy" id="68262"/>
    <lineage>
        <taxon>Bacteria</taxon>
        <taxon>Bacillati</taxon>
        <taxon>Actinomycetota</taxon>
        <taxon>Actinomycetes</taxon>
        <taxon>Kitasatosporales</taxon>
        <taxon>Streptomycetaceae</taxon>
        <taxon>Streptomyces</taxon>
    </lineage>
</organism>
<dbReference type="SUPFAM" id="SSF69318">
    <property type="entry name" value="Integrin alpha N-terminal domain"/>
    <property type="match status" value="1"/>
</dbReference>
<dbReference type="PROSITE" id="PS00134">
    <property type="entry name" value="TRYPSIN_HIS"/>
    <property type="match status" value="1"/>
</dbReference>
<gene>
    <name evidence="11" type="ORF">ADL12_34600</name>
</gene>
<dbReference type="InterPro" id="IPR043504">
    <property type="entry name" value="Peptidase_S1_PA_chymotrypsin"/>
</dbReference>
<dbReference type="GO" id="GO:0004252">
    <property type="term" value="F:serine-type endopeptidase activity"/>
    <property type="evidence" value="ECO:0007669"/>
    <property type="project" value="InterPro"/>
</dbReference>
<evidence type="ECO:0000256" key="3">
    <source>
        <dbReference type="ARBA" id="ARBA00022729"/>
    </source>
</evidence>
<feature type="region of interest" description="Disordered" evidence="8">
    <location>
        <begin position="56"/>
        <end position="86"/>
    </location>
</feature>
<dbReference type="RefSeq" id="WP_062709818.1">
    <property type="nucleotide sequence ID" value="NZ_LLZG01000368.1"/>
</dbReference>
<comment type="caution">
    <text evidence="11">The sequence shown here is derived from an EMBL/GenBank/DDBJ whole genome shotgun (WGS) entry which is preliminary data.</text>
</comment>
<feature type="signal peptide" evidence="9">
    <location>
        <begin position="1"/>
        <end position="27"/>
    </location>
</feature>
<feature type="compositionally biased region" description="Low complexity" evidence="8">
    <location>
        <begin position="56"/>
        <end position="85"/>
    </location>
</feature>
<keyword evidence="5 7" id="KW-0720">Serine protease</keyword>
<dbReference type="InterPro" id="IPR050430">
    <property type="entry name" value="Peptidase_S1"/>
</dbReference>
<dbReference type="EMBL" id="LLZG01000368">
    <property type="protein sequence ID" value="KUL25578.1"/>
    <property type="molecule type" value="Genomic_DNA"/>
</dbReference>
<evidence type="ECO:0000256" key="9">
    <source>
        <dbReference type="SAM" id="SignalP"/>
    </source>
</evidence>
<dbReference type="InterPro" id="IPR013517">
    <property type="entry name" value="FG-GAP"/>
</dbReference>
<reference evidence="12" key="1">
    <citation type="submission" date="2015-10" db="EMBL/GenBank/DDBJ databases">
        <authorList>
            <person name="Ju K.-S."/>
            <person name="Doroghazi J.R."/>
            <person name="Metcalf W.W."/>
        </authorList>
    </citation>
    <scope>NUCLEOTIDE SEQUENCE [LARGE SCALE GENOMIC DNA]</scope>
    <source>
        <strain evidence="12">NRRL 3151</strain>
    </source>
</reference>
<keyword evidence="2 7" id="KW-0645">Protease</keyword>
<dbReference type="SMART" id="SM00020">
    <property type="entry name" value="Tryp_SPc"/>
    <property type="match status" value="1"/>
</dbReference>
<feature type="domain" description="Peptidase S1" evidence="10">
    <location>
        <begin position="88"/>
        <end position="358"/>
    </location>
</feature>
<protein>
    <submittedName>
        <fullName evidence="11">Serine protease</fullName>
    </submittedName>
</protein>
<dbReference type="InterPro" id="IPR028994">
    <property type="entry name" value="Integrin_alpha_N"/>
</dbReference>
<evidence type="ECO:0000256" key="6">
    <source>
        <dbReference type="ARBA" id="ARBA00023157"/>
    </source>
</evidence>
<evidence type="ECO:0000313" key="12">
    <source>
        <dbReference type="Proteomes" id="UP000053923"/>
    </source>
</evidence>
<name>A0A101JEW9_9ACTN</name>
<dbReference type="InterPro" id="IPR009003">
    <property type="entry name" value="Peptidase_S1_PA"/>
</dbReference>
<dbReference type="Pfam" id="PF00089">
    <property type="entry name" value="Trypsin"/>
    <property type="match status" value="1"/>
</dbReference>
<keyword evidence="12" id="KW-1185">Reference proteome</keyword>
<sequence>MRFGLPIAAAGVAAAVAAALLTSSAGAATAAPTPTVKPATSSASLAELERRVAGAVAGDDTAGETAAKSSYSTSTSSSSGDSTVSPMVIGGTETTITSAPWMAQLWYYDDQGTADEADDLGFFCGGAVVAPTKILTAAHCVKGYDWYNYGAVVTGTAQLPTTDDAGNTDLHGGTVSLPHRQWNHPSYSSTTIDNDIAVVTLANSVKATPIRMTTSGDTASYAAGTSAKVYGWGRTSSTSQDVSETLKTATLPIQSDTTCTGYYGTEFIKGHMVCAGPPASGSDSGTTSACNGDSGGPLVVNNRIVGVVSWGVQDCVAEGAYSVFSKVRSYVGAAYPRVDDTNISGDHKADLWVRNSSTKTGYSKNSNGSSFAARVSWGNWSGVNVVLQTDLDRDGYQDLVYRRSSDGDLFWTHYVPSTNSWSTRKIADNWASRTRIVTPGDVTGDYLPDLLSVDSAGYLWIYPGKGNGYFATRVKVGYGWNQYNSLRAHGDFTGDGKTDLIARAKSTGYVYLYKGTGKSGTGAFSSRIKVRTWSSTTYNAFDAVGDISGDGRADFLARTPGGTLYLYKGTGKATSEIFATRISVGTDFKQYDIFG</sequence>
<comment type="similarity">
    <text evidence="1">Belongs to the peptidase S1 family.</text>
</comment>
<dbReference type="CDD" id="cd00190">
    <property type="entry name" value="Tryp_SPc"/>
    <property type="match status" value="1"/>
</dbReference>
<evidence type="ECO:0000256" key="7">
    <source>
        <dbReference type="RuleBase" id="RU363034"/>
    </source>
</evidence>
<keyword evidence="6" id="KW-1015">Disulfide bond</keyword>
<dbReference type="InterPro" id="IPR001314">
    <property type="entry name" value="Peptidase_S1A"/>
</dbReference>
<dbReference type="InterPro" id="IPR001254">
    <property type="entry name" value="Trypsin_dom"/>
</dbReference>
<dbReference type="SUPFAM" id="SSF50494">
    <property type="entry name" value="Trypsin-like serine proteases"/>
    <property type="match status" value="1"/>
</dbReference>
<dbReference type="GO" id="GO:0006508">
    <property type="term" value="P:proteolysis"/>
    <property type="evidence" value="ECO:0007669"/>
    <property type="project" value="UniProtKB-KW"/>
</dbReference>
<dbReference type="Gene3D" id="2.130.10.130">
    <property type="entry name" value="Integrin alpha, N-terminal"/>
    <property type="match status" value="1"/>
</dbReference>
<evidence type="ECO:0000256" key="5">
    <source>
        <dbReference type="ARBA" id="ARBA00022825"/>
    </source>
</evidence>
<dbReference type="PRINTS" id="PR00722">
    <property type="entry name" value="CHYMOTRYPSIN"/>
</dbReference>
<evidence type="ECO:0000256" key="8">
    <source>
        <dbReference type="SAM" id="MobiDB-lite"/>
    </source>
</evidence>
<dbReference type="AlphaFoldDB" id="A0A101JEW9"/>
<dbReference type="InterPro" id="IPR033116">
    <property type="entry name" value="TRYPSIN_SER"/>
</dbReference>
<accession>A0A101JEW9</accession>
<dbReference type="InterPro" id="IPR018114">
    <property type="entry name" value="TRYPSIN_HIS"/>
</dbReference>
<dbReference type="Proteomes" id="UP000053923">
    <property type="component" value="Unassembled WGS sequence"/>
</dbReference>
<evidence type="ECO:0000259" key="10">
    <source>
        <dbReference type="PROSITE" id="PS50240"/>
    </source>
</evidence>
<evidence type="ECO:0000256" key="1">
    <source>
        <dbReference type="ARBA" id="ARBA00007664"/>
    </source>
</evidence>
<proteinExistence type="inferred from homology"/>
<dbReference type="OrthoDB" id="1496095at2"/>
<dbReference type="FunFam" id="2.40.10.10:FF:000036">
    <property type="entry name" value="Trypsin beta"/>
    <property type="match status" value="1"/>
</dbReference>
<dbReference type="PANTHER" id="PTHR24276">
    <property type="entry name" value="POLYSERASE-RELATED"/>
    <property type="match status" value="1"/>
</dbReference>
<keyword evidence="3 9" id="KW-0732">Signal</keyword>